<reference evidence="2" key="1">
    <citation type="journal article" date="2022" name="bioRxiv">
        <title>Sequencing and chromosome-scale assembly of the giantPleurodeles waltlgenome.</title>
        <authorList>
            <person name="Brown T."/>
            <person name="Elewa A."/>
            <person name="Iarovenko S."/>
            <person name="Subramanian E."/>
            <person name="Araus A.J."/>
            <person name="Petzold A."/>
            <person name="Susuki M."/>
            <person name="Suzuki K.-i.T."/>
            <person name="Hayashi T."/>
            <person name="Toyoda A."/>
            <person name="Oliveira C."/>
            <person name="Osipova E."/>
            <person name="Leigh N.D."/>
            <person name="Simon A."/>
            <person name="Yun M.H."/>
        </authorList>
    </citation>
    <scope>NUCLEOTIDE SEQUENCE</scope>
    <source>
        <strain evidence="2">20211129_DDA</strain>
        <tissue evidence="2">Liver</tissue>
    </source>
</reference>
<organism evidence="2 3">
    <name type="scientific">Pleurodeles waltl</name>
    <name type="common">Iberian ribbed newt</name>
    <dbReference type="NCBI Taxonomy" id="8319"/>
    <lineage>
        <taxon>Eukaryota</taxon>
        <taxon>Metazoa</taxon>
        <taxon>Chordata</taxon>
        <taxon>Craniata</taxon>
        <taxon>Vertebrata</taxon>
        <taxon>Euteleostomi</taxon>
        <taxon>Amphibia</taxon>
        <taxon>Batrachia</taxon>
        <taxon>Caudata</taxon>
        <taxon>Salamandroidea</taxon>
        <taxon>Salamandridae</taxon>
        <taxon>Pleurodelinae</taxon>
        <taxon>Pleurodeles</taxon>
    </lineage>
</organism>
<comment type="caution">
    <text evidence="2">The sequence shown here is derived from an EMBL/GenBank/DDBJ whole genome shotgun (WGS) entry which is preliminary data.</text>
</comment>
<dbReference type="Proteomes" id="UP001066276">
    <property type="component" value="Chromosome 6"/>
</dbReference>
<gene>
    <name evidence="2" type="ORF">NDU88_013348</name>
</gene>
<sequence>GGGRLPSDVKGGGGGFPTDVKVVGSPPMSKGGRGSPLMSEGGRLPTDVRGSEG</sequence>
<evidence type="ECO:0000313" key="3">
    <source>
        <dbReference type="Proteomes" id="UP001066276"/>
    </source>
</evidence>
<proteinExistence type="predicted"/>
<name>A0AAV7R6Z4_PLEWA</name>
<evidence type="ECO:0000256" key="1">
    <source>
        <dbReference type="SAM" id="MobiDB-lite"/>
    </source>
</evidence>
<feature type="compositionally biased region" description="Gly residues" evidence="1">
    <location>
        <begin position="1"/>
        <end position="16"/>
    </location>
</feature>
<feature type="non-terminal residue" evidence="2">
    <location>
        <position position="53"/>
    </location>
</feature>
<evidence type="ECO:0000313" key="2">
    <source>
        <dbReference type="EMBL" id="KAJ1147101.1"/>
    </source>
</evidence>
<dbReference type="AlphaFoldDB" id="A0AAV7R6Z4"/>
<accession>A0AAV7R6Z4</accession>
<feature type="region of interest" description="Disordered" evidence="1">
    <location>
        <begin position="1"/>
        <end position="53"/>
    </location>
</feature>
<feature type="non-terminal residue" evidence="2">
    <location>
        <position position="1"/>
    </location>
</feature>
<protein>
    <submittedName>
        <fullName evidence="2">Uncharacterized protein</fullName>
    </submittedName>
</protein>
<keyword evidence="3" id="KW-1185">Reference proteome</keyword>
<dbReference type="EMBL" id="JANPWB010000010">
    <property type="protein sequence ID" value="KAJ1147101.1"/>
    <property type="molecule type" value="Genomic_DNA"/>
</dbReference>